<dbReference type="AlphaFoldDB" id="A0A9D8KHH7"/>
<comment type="catalytic activity">
    <reaction evidence="5">
        <text>a ribonucleotidyl-ribonucleotide-RNA + H2O = a 3'-end ribonucleotide-RNA + a 5'-end 5'-phospho-ribonucleoside-RNA + H(+)</text>
        <dbReference type="Rhea" id="RHEA:68096"/>
        <dbReference type="Rhea" id="RHEA-COMP:15179"/>
        <dbReference type="Rhea" id="RHEA-COMP:17355"/>
        <dbReference type="Rhea" id="RHEA-COMP:17428"/>
        <dbReference type="ChEBI" id="CHEBI:15377"/>
        <dbReference type="ChEBI" id="CHEBI:15378"/>
        <dbReference type="ChEBI" id="CHEBI:74896"/>
        <dbReference type="ChEBI" id="CHEBI:138282"/>
        <dbReference type="ChEBI" id="CHEBI:173118"/>
    </reaction>
    <physiologicalReaction direction="left-to-right" evidence="5">
        <dbReference type="Rhea" id="RHEA:68097"/>
    </physiologicalReaction>
</comment>
<dbReference type="PANTHER" id="PTHR23200:SF48">
    <property type="entry name" value="METALLO-BETA-LACTAMASE DOMAIN-CONTAINING PROTEIN 1"/>
    <property type="match status" value="1"/>
</dbReference>
<evidence type="ECO:0000256" key="1">
    <source>
        <dbReference type="ARBA" id="ARBA00004514"/>
    </source>
</evidence>
<evidence type="ECO:0000313" key="8">
    <source>
        <dbReference type="EMBL" id="MBN1574197.1"/>
    </source>
</evidence>
<dbReference type="InterPro" id="IPR039344">
    <property type="entry name" value="MBLAC1"/>
</dbReference>
<name>A0A9D8KHH7_9DELT</name>
<comment type="function">
    <text evidence="6">Endoribonuclease that catalyzes the hydrolysis of histone-coding pre-mRNA 3'-end. Involved in histone pre-mRNA processing during the S-phase of the cell cycle, which is required for entering/progressing through S-phase. Cleaves histone pre-mRNA at a major and a minor cleavage site after the 5'-ACCCA-3' and the 5'-ACCCACA-3' sequence, respectively, and located downstream of the stem-loop. May require the presence of the HDE element located at the histone pre-RNA 3'-end to avoid non-specific cleavage.</text>
</comment>
<feature type="domain" description="Metallo-beta-lactamase" evidence="7">
    <location>
        <begin position="23"/>
        <end position="241"/>
    </location>
</feature>
<dbReference type="Pfam" id="PF00753">
    <property type="entry name" value="Lactamase_B"/>
    <property type="match status" value="1"/>
</dbReference>
<dbReference type="InterPro" id="IPR001279">
    <property type="entry name" value="Metallo-B-lactamas"/>
</dbReference>
<evidence type="ECO:0000256" key="6">
    <source>
        <dbReference type="ARBA" id="ARBA00045869"/>
    </source>
</evidence>
<dbReference type="InterPro" id="IPR036866">
    <property type="entry name" value="RibonucZ/Hydroxyglut_hydro"/>
</dbReference>
<evidence type="ECO:0000259" key="7">
    <source>
        <dbReference type="SMART" id="SM00849"/>
    </source>
</evidence>
<organism evidence="8 9">
    <name type="scientific">Candidatus Zymogenus saltonus</name>
    <dbReference type="NCBI Taxonomy" id="2844893"/>
    <lineage>
        <taxon>Bacteria</taxon>
        <taxon>Deltaproteobacteria</taxon>
        <taxon>Candidatus Zymogenia</taxon>
        <taxon>Candidatus Zymogeniales</taxon>
        <taxon>Candidatus Zymogenaceae</taxon>
        <taxon>Candidatus Zymogenus</taxon>
    </lineage>
</organism>
<dbReference type="SMART" id="SM00849">
    <property type="entry name" value="Lactamase_B"/>
    <property type="match status" value="1"/>
</dbReference>
<comment type="subunit">
    <text evidence="2">Homodimer.</text>
</comment>
<comment type="caution">
    <text evidence="8">The sequence shown here is derived from an EMBL/GenBank/DDBJ whole genome shotgun (WGS) entry which is preliminary data.</text>
</comment>
<evidence type="ECO:0000256" key="5">
    <source>
        <dbReference type="ARBA" id="ARBA00044690"/>
    </source>
</evidence>
<reference evidence="8" key="1">
    <citation type="journal article" date="2021" name="Environ. Microbiol.">
        <title>Genomic characterization of three novel Desulfobacterota classes expand the metabolic and phylogenetic diversity of the phylum.</title>
        <authorList>
            <person name="Murphy C.L."/>
            <person name="Biggerstaff J."/>
            <person name="Eichhorn A."/>
            <person name="Ewing E."/>
            <person name="Shahan R."/>
            <person name="Soriano D."/>
            <person name="Stewart S."/>
            <person name="VanMol K."/>
            <person name="Walker R."/>
            <person name="Walters P."/>
            <person name="Elshahed M.S."/>
            <person name="Youssef N.H."/>
        </authorList>
    </citation>
    <scope>NUCLEOTIDE SEQUENCE</scope>
    <source>
        <strain evidence="8">Zod_Metabat.24</strain>
    </source>
</reference>
<comment type="subcellular location">
    <subcellularLocation>
        <location evidence="1">Cytoplasm</location>
        <location evidence="1">Cytosol</location>
    </subcellularLocation>
</comment>
<accession>A0A9D8KHH7</accession>
<evidence type="ECO:0000256" key="3">
    <source>
        <dbReference type="ARBA" id="ARBA00014856"/>
    </source>
</evidence>
<evidence type="ECO:0000256" key="4">
    <source>
        <dbReference type="ARBA" id="ARBA00032988"/>
    </source>
</evidence>
<dbReference type="EMBL" id="JAFGIX010000069">
    <property type="protein sequence ID" value="MBN1574197.1"/>
    <property type="molecule type" value="Genomic_DNA"/>
</dbReference>
<dbReference type="GO" id="GO:0005829">
    <property type="term" value="C:cytosol"/>
    <property type="evidence" value="ECO:0007669"/>
    <property type="project" value="UniProtKB-SubCell"/>
</dbReference>
<dbReference type="SUPFAM" id="SSF56281">
    <property type="entry name" value="Metallo-hydrolase/oxidoreductase"/>
    <property type="match status" value="1"/>
</dbReference>
<dbReference type="PANTHER" id="PTHR23200">
    <property type="entry name" value="METALLO-BETA-LACTAMASE DOMAIN-CONTAINING PROTEIN 1"/>
    <property type="match status" value="1"/>
</dbReference>
<dbReference type="Proteomes" id="UP000809273">
    <property type="component" value="Unassembled WGS sequence"/>
</dbReference>
<dbReference type="Gene3D" id="3.60.15.10">
    <property type="entry name" value="Ribonuclease Z/Hydroxyacylglutathione hydrolase-like"/>
    <property type="match status" value="1"/>
</dbReference>
<proteinExistence type="predicted"/>
<gene>
    <name evidence="8" type="ORF">JW984_13450</name>
</gene>
<evidence type="ECO:0000256" key="2">
    <source>
        <dbReference type="ARBA" id="ARBA00011738"/>
    </source>
</evidence>
<sequence length="263" mass="29386">MPVAHIILTSMPVKAFGKTSRLPCVSTLVDDGENLMLFDTGLYGRDDLLSALKKLGFSADDVTHVFNTHFHGDHSGGNELFQKAPKIASLKDFRFSLKWLIDFTEAEDKFDYMKGYFPYLDDSIIIDRRDALMEHSGRVLEKWRSIEGGLSAKGDGYLWIEEGTDIPRCVTPIETPGHTKHHTSYIVKGDVTNLIIAGDAVSRRMIASDSDIFDEPHIDLAAHRESVRKILSIPGIVVPGHDRPFGNFPGDSPEVKIGKRMEF</sequence>
<evidence type="ECO:0000313" key="9">
    <source>
        <dbReference type="Proteomes" id="UP000809273"/>
    </source>
</evidence>
<protein>
    <recommendedName>
        <fullName evidence="3">Metallo-beta-lactamase domain-containing protein 1</fullName>
    </recommendedName>
    <alternativeName>
        <fullName evidence="4">Endoribonuclease MBLAC1</fullName>
    </alternativeName>
</protein>
<reference evidence="8" key="2">
    <citation type="submission" date="2021-01" db="EMBL/GenBank/DDBJ databases">
        <authorList>
            <person name="Hahn C.R."/>
            <person name="Youssef N.H."/>
            <person name="Elshahed M."/>
        </authorList>
    </citation>
    <scope>NUCLEOTIDE SEQUENCE</scope>
    <source>
        <strain evidence="8">Zod_Metabat.24</strain>
    </source>
</reference>